<accession>A0A0R0LXV0</accession>
<dbReference type="Proteomes" id="UP000051530">
    <property type="component" value="Unassembled WGS sequence"/>
</dbReference>
<evidence type="ECO:0000313" key="1">
    <source>
        <dbReference type="EMBL" id="KRH92709.1"/>
    </source>
</evidence>
<dbReference type="VEuPathDB" id="MicrosporidiaDB:M153_3307000194"/>
<proteinExistence type="predicted"/>
<gene>
    <name evidence="1" type="ORF">M153_3307000194</name>
</gene>
<sequence length="64" mass="7663">MEFNMNIIIRKIDGQTLEMFFSLRGVACRHHIDFCDTFRQILYQISYCFIFKTSLKQSFSTSIK</sequence>
<name>A0A0R0LXV0_9MICR</name>
<organism evidence="1 2">
    <name type="scientific">Pseudoloma neurophilia</name>
    <dbReference type="NCBI Taxonomy" id="146866"/>
    <lineage>
        <taxon>Eukaryota</taxon>
        <taxon>Fungi</taxon>
        <taxon>Fungi incertae sedis</taxon>
        <taxon>Microsporidia</taxon>
        <taxon>Pseudoloma</taxon>
    </lineage>
</organism>
<feature type="non-terminal residue" evidence="1">
    <location>
        <position position="64"/>
    </location>
</feature>
<keyword evidence="2" id="KW-1185">Reference proteome</keyword>
<dbReference type="EMBL" id="LGUB01000733">
    <property type="protein sequence ID" value="KRH92709.1"/>
    <property type="molecule type" value="Genomic_DNA"/>
</dbReference>
<evidence type="ECO:0000313" key="2">
    <source>
        <dbReference type="Proteomes" id="UP000051530"/>
    </source>
</evidence>
<protein>
    <submittedName>
        <fullName evidence="1">Uncharacterized protein</fullName>
    </submittedName>
</protein>
<dbReference type="AlphaFoldDB" id="A0A0R0LXV0"/>
<reference evidence="1 2" key="1">
    <citation type="submission" date="2015-07" db="EMBL/GenBank/DDBJ databases">
        <title>The genome of Pseudoloma neurophilia, a relevant intracellular parasite of the zebrafish.</title>
        <authorList>
            <person name="Ndikumana S."/>
            <person name="Pelin A."/>
            <person name="Sanders J."/>
            <person name="Corradi N."/>
        </authorList>
    </citation>
    <scope>NUCLEOTIDE SEQUENCE [LARGE SCALE GENOMIC DNA]</scope>
    <source>
        <strain evidence="1 2">MK1</strain>
    </source>
</reference>
<comment type="caution">
    <text evidence="1">The sequence shown here is derived from an EMBL/GenBank/DDBJ whole genome shotgun (WGS) entry which is preliminary data.</text>
</comment>